<reference evidence="1" key="1">
    <citation type="journal article" date="2021" name="Proc. Natl. Acad. Sci. U.S.A.">
        <title>A Catalog of Tens of Thousands of Viruses from Human Metagenomes Reveals Hidden Associations with Chronic Diseases.</title>
        <authorList>
            <person name="Tisza M.J."/>
            <person name="Buck C.B."/>
        </authorList>
    </citation>
    <scope>NUCLEOTIDE SEQUENCE</scope>
    <source>
        <strain evidence="1">CtZZK17</strain>
    </source>
</reference>
<proteinExistence type="predicted"/>
<accession>A0A8S5MNU4</accession>
<sequence>MSPAFGHKKDPTAATVGLCVPLGTVMNINTISQFTQTVKPAGLRKEGGAPCLKLLMSLPRKRR</sequence>
<organism evidence="1">
    <name type="scientific">Siphoviridae sp. ctZZK17</name>
    <dbReference type="NCBI Taxonomy" id="2826384"/>
    <lineage>
        <taxon>Viruses</taxon>
        <taxon>Duplodnaviria</taxon>
        <taxon>Heunggongvirae</taxon>
        <taxon>Uroviricota</taxon>
        <taxon>Caudoviricetes</taxon>
    </lineage>
</organism>
<evidence type="ECO:0000313" key="1">
    <source>
        <dbReference type="EMBL" id="DAD83942.1"/>
    </source>
</evidence>
<dbReference type="EMBL" id="BK014947">
    <property type="protein sequence ID" value="DAD83942.1"/>
    <property type="molecule type" value="Genomic_DNA"/>
</dbReference>
<protein>
    <submittedName>
        <fullName evidence="1">Uncharacterized protein</fullName>
    </submittedName>
</protein>
<name>A0A8S5MNU4_9CAUD</name>